<dbReference type="PANTHER" id="PTHR46523">
    <property type="entry name" value="DCTP PYROPHOSPHATASE 1"/>
    <property type="match status" value="1"/>
</dbReference>
<evidence type="ECO:0000313" key="1">
    <source>
        <dbReference type="EMBL" id="KKR11142.1"/>
    </source>
</evidence>
<dbReference type="InterPro" id="IPR025984">
    <property type="entry name" value="DCTPP"/>
</dbReference>
<dbReference type="SUPFAM" id="SSF101386">
    <property type="entry name" value="all-alpha NTP pyrophosphatases"/>
    <property type="match status" value="1"/>
</dbReference>
<dbReference type="PIRSF" id="PIRSF029826">
    <property type="entry name" value="UCP029826_pph"/>
    <property type="match status" value="1"/>
</dbReference>
<evidence type="ECO:0000313" key="2">
    <source>
        <dbReference type="Proteomes" id="UP000034246"/>
    </source>
</evidence>
<comment type="caution">
    <text evidence="1">The sequence shown here is derived from an EMBL/GenBank/DDBJ whole genome shotgun (WGS) entry which is preliminary data.</text>
</comment>
<protein>
    <submittedName>
        <fullName evidence="1">XTP3-transactivated protein A</fullName>
    </submittedName>
</protein>
<name>A0A0G0RBT8_9BACT</name>
<reference evidence="1 2" key="1">
    <citation type="journal article" date="2015" name="Nature">
        <title>rRNA introns, odd ribosomes, and small enigmatic genomes across a large radiation of phyla.</title>
        <authorList>
            <person name="Brown C.T."/>
            <person name="Hug L.A."/>
            <person name="Thomas B.C."/>
            <person name="Sharon I."/>
            <person name="Castelle C.J."/>
            <person name="Singh A."/>
            <person name="Wilkins M.J."/>
            <person name="Williams K.H."/>
            <person name="Banfield J.F."/>
        </authorList>
    </citation>
    <scope>NUCLEOTIDE SEQUENCE [LARGE SCALE GENOMIC DNA]</scope>
</reference>
<dbReference type="EMBL" id="LBWP01000011">
    <property type="protein sequence ID" value="KKR11142.1"/>
    <property type="molecule type" value="Genomic_DNA"/>
</dbReference>
<sequence>MKKKTLEQLSKRIIDFNKARGWTPKTPDLAKSVVIEAAELLEKFQWDESDKNIKGIEPKNWEEVGEEVADVFWYLVSFCNSANLDLASVVGDKLEKNEKKYPADKFRGKHNDKFYKTQKRKYREARKNQK</sequence>
<dbReference type="GO" id="GO:0009143">
    <property type="term" value="P:nucleoside triphosphate catabolic process"/>
    <property type="evidence" value="ECO:0007669"/>
    <property type="project" value="InterPro"/>
</dbReference>
<dbReference type="GO" id="GO:0047429">
    <property type="term" value="F:nucleoside triphosphate diphosphatase activity"/>
    <property type="evidence" value="ECO:0007669"/>
    <property type="project" value="InterPro"/>
</dbReference>
<dbReference type="CDD" id="cd11537">
    <property type="entry name" value="NTP-PPase_RS21-C6_like"/>
    <property type="match status" value="1"/>
</dbReference>
<accession>A0A0G0RBT8</accession>
<dbReference type="AlphaFoldDB" id="A0A0G0RBT8"/>
<dbReference type="Proteomes" id="UP000034246">
    <property type="component" value="Unassembled WGS sequence"/>
</dbReference>
<dbReference type="PANTHER" id="PTHR46523:SF1">
    <property type="entry name" value="DCTP PYROPHOSPHATASE 1"/>
    <property type="match status" value="1"/>
</dbReference>
<organism evidence="1 2">
    <name type="scientific">Candidatus Woesebacteria bacterium GW2011_GWA1_39_21</name>
    <dbReference type="NCBI Taxonomy" id="1618550"/>
    <lineage>
        <taxon>Bacteria</taxon>
        <taxon>Candidatus Woeseibacteriota</taxon>
    </lineage>
</organism>
<dbReference type="STRING" id="1618550.UT39_C0011G0014"/>
<dbReference type="Pfam" id="PF12643">
    <property type="entry name" value="MazG-like"/>
    <property type="match status" value="1"/>
</dbReference>
<dbReference type="InterPro" id="IPR052555">
    <property type="entry name" value="dCTP_Pyrophosphatase"/>
</dbReference>
<proteinExistence type="predicted"/>
<dbReference type="Gene3D" id="1.10.287.1080">
    <property type="entry name" value="MazG-like"/>
    <property type="match status" value="1"/>
</dbReference>
<gene>
    <name evidence="1" type="ORF">UT39_C0011G0014</name>
</gene>